<dbReference type="InterPro" id="IPR036390">
    <property type="entry name" value="WH_DNA-bd_sf"/>
</dbReference>
<dbReference type="OrthoDB" id="9800369at2"/>
<reference evidence="3" key="1">
    <citation type="submission" date="2019-08" db="EMBL/GenBank/DDBJ databases">
        <title>Limnoglobus roseus gen. nov., sp. nov., a novel freshwater planctomycete with a giant genome from the family Gemmataceae.</title>
        <authorList>
            <person name="Kulichevskaya I.S."/>
            <person name="Naumoff D.G."/>
            <person name="Miroshnikov K."/>
            <person name="Ivanova A."/>
            <person name="Philippov D.A."/>
            <person name="Hakobyan A."/>
            <person name="Rijpstra I.C."/>
            <person name="Sinninghe Damste J.S."/>
            <person name="Liesack W."/>
            <person name="Dedysh S.N."/>
        </authorList>
    </citation>
    <scope>NUCLEOTIDE SEQUENCE [LARGE SCALE GENOMIC DNA]</scope>
    <source>
        <strain evidence="3">PX52</strain>
    </source>
</reference>
<proteinExistence type="predicted"/>
<dbReference type="AlphaFoldDB" id="A0A5C1ABQ3"/>
<dbReference type="GO" id="GO:0006355">
    <property type="term" value="P:regulation of DNA-templated transcription"/>
    <property type="evidence" value="ECO:0007669"/>
    <property type="project" value="UniProtKB-ARBA"/>
</dbReference>
<dbReference type="Pfam" id="PF13601">
    <property type="entry name" value="HTH_34"/>
    <property type="match status" value="1"/>
</dbReference>
<dbReference type="InterPro" id="IPR036388">
    <property type="entry name" value="WH-like_DNA-bd_sf"/>
</dbReference>
<evidence type="ECO:0000313" key="3">
    <source>
        <dbReference type="Proteomes" id="UP000324974"/>
    </source>
</evidence>
<organism evidence="2 3">
    <name type="scientific">Limnoglobus roseus</name>
    <dbReference type="NCBI Taxonomy" id="2598579"/>
    <lineage>
        <taxon>Bacteria</taxon>
        <taxon>Pseudomonadati</taxon>
        <taxon>Planctomycetota</taxon>
        <taxon>Planctomycetia</taxon>
        <taxon>Gemmatales</taxon>
        <taxon>Gemmataceae</taxon>
        <taxon>Limnoglobus</taxon>
    </lineage>
</organism>
<sequence length="120" mass="13060">MAESKPAFDGLDRVMHEKARLGILTCLLKKRDGLTFTDLKDACDLTDGNLSRHLTTLEEAGLVEITKGTNGRRPQTLVCLTNVGAKRFVDYLALLESIVAGALESAEGEPVKPKVRFSTT</sequence>
<gene>
    <name evidence="2" type="ORF">PX52LOC_01346</name>
</gene>
<dbReference type="Proteomes" id="UP000324974">
    <property type="component" value="Chromosome"/>
</dbReference>
<protein>
    <submittedName>
        <fullName evidence="2">Transcriptional regulator</fullName>
    </submittedName>
</protein>
<accession>A0A5C1ABQ3</accession>
<keyword evidence="3" id="KW-1185">Reference proteome</keyword>
<dbReference type="CDD" id="cd00090">
    <property type="entry name" value="HTH_ARSR"/>
    <property type="match status" value="1"/>
</dbReference>
<dbReference type="InterPro" id="IPR027395">
    <property type="entry name" value="WH_DNA-bd_dom"/>
</dbReference>
<dbReference type="SUPFAM" id="SSF46785">
    <property type="entry name" value="Winged helix' DNA-binding domain"/>
    <property type="match status" value="1"/>
</dbReference>
<dbReference type="InterPro" id="IPR011991">
    <property type="entry name" value="ArsR-like_HTH"/>
</dbReference>
<name>A0A5C1ABQ3_9BACT</name>
<evidence type="ECO:0000313" key="2">
    <source>
        <dbReference type="EMBL" id="QEL14458.1"/>
    </source>
</evidence>
<feature type="domain" description="Winged helix DNA-binding" evidence="1">
    <location>
        <begin position="20"/>
        <end position="99"/>
    </location>
</feature>
<dbReference type="RefSeq" id="WP_149109350.1">
    <property type="nucleotide sequence ID" value="NZ_CP042425.1"/>
</dbReference>
<dbReference type="PANTHER" id="PTHR37318">
    <property type="entry name" value="BSL7504 PROTEIN"/>
    <property type="match status" value="1"/>
</dbReference>
<dbReference type="KEGG" id="lrs:PX52LOC_01346"/>
<dbReference type="PANTHER" id="PTHR37318:SF1">
    <property type="entry name" value="BSL7504 PROTEIN"/>
    <property type="match status" value="1"/>
</dbReference>
<dbReference type="EMBL" id="CP042425">
    <property type="protein sequence ID" value="QEL14458.1"/>
    <property type="molecule type" value="Genomic_DNA"/>
</dbReference>
<evidence type="ECO:0000259" key="1">
    <source>
        <dbReference type="Pfam" id="PF13601"/>
    </source>
</evidence>
<dbReference type="Gene3D" id="1.10.10.10">
    <property type="entry name" value="Winged helix-like DNA-binding domain superfamily/Winged helix DNA-binding domain"/>
    <property type="match status" value="1"/>
</dbReference>